<dbReference type="InterPro" id="IPR012337">
    <property type="entry name" value="RNaseH-like_sf"/>
</dbReference>
<dbReference type="InterPro" id="IPR001584">
    <property type="entry name" value="Integrase_cat-core"/>
</dbReference>
<dbReference type="OrthoDB" id="786061at2759"/>
<feature type="domain" description="Integrase catalytic" evidence="1">
    <location>
        <begin position="122"/>
        <end position="281"/>
    </location>
</feature>
<organism evidence="2 3">
    <name type="scientific">Apostasia shenzhenica</name>
    <dbReference type="NCBI Taxonomy" id="1088818"/>
    <lineage>
        <taxon>Eukaryota</taxon>
        <taxon>Viridiplantae</taxon>
        <taxon>Streptophyta</taxon>
        <taxon>Embryophyta</taxon>
        <taxon>Tracheophyta</taxon>
        <taxon>Spermatophyta</taxon>
        <taxon>Magnoliopsida</taxon>
        <taxon>Liliopsida</taxon>
        <taxon>Asparagales</taxon>
        <taxon>Orchidaceae</taxon>
        <taxon>Apostasioideae</taxon>
        <taxon>Apostasia</taxon>
    </lineage>
</organism>
<name>A0A2I0BCQ2_9ASPA</name>
<dbReference type="PROSITE" id="PS50994">
    <property type="entry name" value="INTEGRASE"/>
    <property type="match status" value="1"/>
</dbReference>
<keyword evidence="3" id="KW-1185">Reference proteome</keyword>
<dbReference type="Pfam" id="PF00665">
    <property type="entry name" value="rve"/>
    <property type="match status" value="1"/>
</dbReference>
<evidence type="ECO:0000259" key="1">
    <source>
        <dbReference type="PROSITE" id="PS50994"/>
    </source>
</evidence>
<sequence length="380" mass="44192">MDRVLNYLKDETQPDNRQEAKKLNLECAKYVLIDGELYKMSYVRPLTKCLRPEEAQEVMKVVPKGECGTHARSRSLVMRILRQRFLWPDIHKVAQSFVEKCPRCQYYADMQKQPAGYLKLINSSWPFAVWGLDCLGPMPTTIRSYKWILVAIDYFTKWIEDKPLARPTAENVGNFLWANIVCRYGVSMVIITDNSTLFANQQVHDFCGKHQINLKYASVWHPHTNRQAETANKNILNILKKRLDGVKTLWPDERPGTLWAYNTTPSEVTQESPFSLSFGMDAIIPVELEHFSSRIEVTANSDPEDLQNWMNDNDNSRQVDLDLLEQKRQLAALKRLEHKRRVERYFNRKVNPRDFIQGDLVLKRRLLAGNNLGVPKLEPN</sequence>
<dbReference type="GO" id="GO:0003676">
    <property type="term" value="F:nucleic acid binding"/>
    <property type="evidence" value="ECO:0007669"/>
    <property type="project" value="InterPro"/>
</dbReference>
<dbReference type="PANTHER" id="PTHR48475">
    <property type="entry name" value="RIBONUCLEASE H"/>
    <property type="match status" value="1"/>
</dbReference>
<evidence type="ECO:0000313" key="3">
    <source>
        <dbReference type="Proteomes" id="UP000236161"/>
    </source>
</evidence>
<evidence type="ECO:0000313" key="2">
    <source>
        <dbReference type="EMBL" id="PKA65572.1"/>
    </source>
</evidence>
<dbReference type="EMBL" id="KZ451895">
    <property type="protein sequence ID" value="PKA65572.1"/>
    <property type="molecule type" value="Genomic_DNA"/>
</dbReference>
<dbReference type="Gene3D" id="3.30.420.10">
    <property type="entry name" value="Ribonuclease H-like superfamily/Ribonuclease H"/>
    <property type="match status" value="1"/>
</dbReference>
<protein>
    <recommendedName>
        <fullName evidence="1">Integrase catalytic domain-containing protein</fullName>
    </recommendedName>
</protein>
<dbReference type="PANTHER" id="PTHR48475:SF2">
    <property type="entry name" value="RIBONUCLEASE H"/>
    <property type="match status" value="1"/>
</dbReference>
<dbReference type="GO" id="GO:0015074">
    <property type="term" value="P:DNA integration"/>
    <property type="evidence" value="ECO:0007669"/>
    <property type="project" value="InterPro"/>
</dbReference>
<reference evidence="2 3" key="1">
    <citation type="journal article" date="2017" name="Nature">
        <title>The Apostasia genome and the evolution of orchids.</title>
        <authorList>
            <person name="Zhang G.Q."/>
            <person name="Liu K.W."/>
            <person name="Li Z."/>
            <person name="Lohaus R."/>
            <person name="Hsiao Y.Y."/>
            <person name="Niu S.C."/>
            <person name="Wang J.Y."/>
            <person name="Lin Y.C."/>
            <person name="Xu Q."/>
            <person name="Chen L.J."/>
            <person name="Yoshida K."/>
            <person name="Fujiwara S."/>
            <person name="Wang Z.W."/>
            <person name="Zhang Y.Q."/>
            <person name="Mitsuda N."/>
            <person name="Wang M."/>
            <person name="Liu G.H."/>
            <person name="Pecoraro L."/>
            <person name="Huang H.X."/>
            <person name="Xiao X.J."/>
            <person name="Lin M."/>
            <person name="Wu X.Y."/>
            <person name="Wu W.L."/>
            <person name="Chen Y.Y."/>
            <person name="Chang S.B."/>
            <person name="Sakamoto S."/>
            <person name="Ohme-Takagi M."/>
            <person name="Yagi M."/>
            <person name="Zeng S.J."/>
            <person name="Shen C.Y."/>
            <person name="Yeh C.M."/>
            <person name="Luo Y.B."/>
            <person name="Tsai W.C."/>
            <person name="Van de Peer Y."/>
            <person name="Liu Z.J."/>
        </authorList>
    </citation>
    <scope>NUCLEOTIDE SEQUENCE [LARGE SCALE GENOMIC DNA]</scope>
    <source>
        <strain evidence="3">cv. Shenzhen</strain>
        <tissue evidence="2">Stem</tissue>
    </source>
</reference>
<dbReference type="InterPro" id="IPR036397">
    <property type="entry name" value="RNaseH_sf"/>
</dbReference>
<dbReference type="Proteomes" id="UP000236161">
    <property type="component" value="Unassembled WGS sequence"/>
</dbReference>
<accession>A0A2I0BCQ2</accession>
<dbReference type="Gene3D" id="1.10.340.70">
    <property type="match status" value="1"/>
</dbReference>
<dbReference type="AlphaFoldDB" id="A0A2I0BCQ2"/>
<dbReference type="SUPFAM" id="SSF53098">
    <property type="entry name" value="Ribonuclease H-like"/>
    <property type="match status" value="1"/>
</dbReference>
<gene>
    <name evidence="2" type="ORF">AXF42_Ash005906</name>
</gene>
<proteinExistence type="predicted"/>